<dbReference type="RefSeq" id="WP_218111966.1">
    <property type="nucleotide sequence ID" value="NZ_CP065383.1"/>
</dbReference>
<feature type="coiled-coil region" evidence="8">
    <location>
        <begin position="28"/>
        <end position="55"/>
    </location>
</feature>
<dbReference type="InterPro" id="IPR016163">
    <property type="entry name" value="Ald_DH_C"/>
</dbReference>
<evidence type="ECO:0000313" key="11">
    <source>
        <dbReference type="Proteomes" id="UP000594463"/>
    </source>
</evidence>
<dbReference type="FunFam" id="3.40.309.10:FF:000006">
    <property type="entry name" value="Gamma-glutamyl phosphate reductase"/>
    <property type="match status" value="1"/>
</dbReference>
<evidence type="ECO:0000256" key="2">
    <source>
        <dbReference type="ARBA" id="ARBA00022605"/>
    </source>
</evidence>
<dbReference type="AlphaFoldDB" id="A0A7T1F4D6"/>
<dbReference type="Pfam" id="PF00171">
    <property type="entry name" value="Aldedh"/>
    <property type="match status" value="2"/>
</dbReference>
<keyword evidence="2 7" id="KW-0028">Amino-acid biosynthesis</keyword>
<dbReference type="NCBIfam" id="NF001221">
    <property type="entry name" value="PRK00197.1"/>
    <property type="match status" value="1"/>
</dbReference>
<evidence type="ECO:0000256" key="3">
    <source>
        <dbReference type="ARBA" id="ARBA00022650"/>
    </source>
</evidence>
<dbReference type="KEGG" id="alam:RT761_02723"/>
<comment type="pathway">
    <text evidence="1 7">Amino-acid biosynthesis; L-proline biosynthesis; L-glutamate 5-semialdehyde from L-glutamate: step 2/2.</text>
</comment>
<keyword evidence="3 7" id="KW-0641">Proline biosynthesis</keyword>
<accession>A0A7T1F4D6</accession>
<dbReference type="PANTHER" id="PTHR11063">
    <property type="entry name" value="GLUTAMATE SEMIALDEHYDE DEHYDROGENASE"/>
    <property type="match status" value="1"/>
</dbReference>
<keyword evidence="4 7" id="KW-0521">NADP</keyword>
<name>A0A7T1F4D6_ATRLM</name>
<evidence type="ECO:0000256" key="5">
    <source>
        <dbReference type="ARBA" id="ARBA00023002"/>
    </source>
</evidence>
<gene>
    <name evidence="7 10" type="primary">proA</name>
    <name evidence="10" type="ORF">RT761_02723</name>
</gene>
<dbReference type="Gene3D" id="3.40.309.10">
    <property type="entry name" value="Aldehyde Dehydrogenase, Chain A, domain 2"/>
    <property type="match status" value="1"/>
</dbReference>
<evidence type="ECO:0000256" key="4">
    <source>
        <dbReference type="ARBA" id="ARBA00022857"/>
    </source>
</evidence>
<dbReference type="NCBIfam" id="TIGR00407">
    <property type="entry name" value="proA"/>
    <property type="match status" value="1"/>
</dbReference>
<dbReference type="InterPro" id="IPR015590">
    <property type="entry name" value="Aldehyde_DH_dom"/>
</dbReference>
<evidence type="ECO:0000256" key="6">
    <source>
        <dbReference type="ARBA" id="ARBA00049024"/>
    </source>
</evidence>
<dbReference type="GO" id="GO:0050661">
    <property type="term" value="F:NADP binding"/>
    <property type="evidence" value="ECO:0007669"/>
    <property type="project" value="InterPro"/>
</dbReference>
<organism evidence="10 11">
    <name type="scientific">Atribacter laminatus</name>
    <dbReference type="NCBI Taxonomy" id="2847778"/>
    <lineage>
        <taxon>Bacteria</taxon>
        <taxon>Pseudomonadati</taxon>
        <taxon>Atribacterota</taxon>
        <taxon>Atribacteria</taxon>
        <taxon>Atribacterales</taxon>
        <taxon>Atribacteraceae</taxon>
        <taxon>Atribacter</taxon>
    </lineage>
</organism>
<dbReference type="CDD" id="cd07079">
    <property type="entry name" value="ALDH_F18-19_ProA-GPR"/>
    <property type="match status" value="1"/>
</dbReference>
<evidence type="ECO:0000256" key="8">
    <source>
        <dbReference type="SAM" id="Coils"/>
    </source>
</evidence>
<dbReference type="GO" id="GO:0055129">
    <property type="term" value="P:L-proline biosynthetic process"/>
    <property type="evidence" value="ECO:0007669"/>
    <property type="project" value="UniProtKB-UniRule"/>
</dbReference>
<feature type="domain" description="Aldehyde dehydrogenase" evidence="9">
    <location>
        <begin position="316"/>
        <end position="405"/>
    </location>
</feature>
<evidence type="ECO:0000256" key="1">
    <source>
        <dbReference type="ARBA" id="ARBA00004985"/>
    </source>
</evidence>
<comment type="subcellular location">
    <subcellularLocation>
        <location evidence="7">Cytoplasm</location>
    </subcellularLocation>
</comment>
<comment type="catalytic activity">
    <reaction evidence="6 7">
        <text>L-glutamate 5-semialdehyde + phosphate + NADP(+) = L-glutamyl 5-phosphate + NADPH + H(+)</text>
        <dbReference type="Rhea" id="RHEA:19541"/>
        <dbReference type="ChEBI" id="CHEBI:15378"/>
        <dbReference type="ChEBI" id="CHEBI:43474"/>
        <dbReference type="ChEBI" id="CHEBI:57783"/>
        <dbReference type="ChEBI" id="CHEBI:58066"/>
        <dbReference type="ChEBI" id="CHEBI:58274"/>
        <dbReference type="ChEBI" id="CHEBI:58349"/>
        <dbReference type="EC" id="1.2.1.41"/>
    </reaction>
</comment>
<keyword evidence="7" id="KW-0963">Cytoplasm</keyword>
<keyword evidence="8" id="KW-0175">Coiled coil</keyword>
<dbReference type="InterPro" id="IPR012134">
    <property type="entry name" value="Glu-5-SA_DH"/>
</dbReference>
<proteinExistence type="inferred from homology"/>
<dbReference type="EC" id="1.2.1.41" evidence="7"/>
<evidence type="ECO:0000259" key="9">
    <source>
        <dbReference type="Pfam" id="PF00171"/>
    </source>
</evidence>
<dbReference type="EMBL" id="CP065383">
    <property type="protein sequence ID" value="QPM69490.1"/>
    <property type="molecule type" value="Genomic_DNA"/>
</dbReference>
<dbReference type="PROSITE" id="PS01223">
    <property type="entry name" value="PROA"/>
    <property type="match status" value="1"/>
</dbReference>
<keyword evidence="11" id="KW-1185">Reference proteome</keyword>
<dbReference type="InterPro" id="IPR020593">
    <property type="entry name" value="G-glutamylP_reductase_CS"/>
</dbReference>
<dbReference type="Proteomes" id="UP000594463">
    <property type="component" value="Chromosome"/>
</dbReference>
<dbReference type="GO" id="GO:0005737">
    <property type="term" value="C:cytoplasm"/>
    <property type="evidence" value="ECO:0007669"/>
    <property type="project" value="UniProtKB-SubCell"/>
</dbReference>
<comment type="function">
    <text evidence="7">Catalyzes the NADPH-dependent reduction of L-glutamate 5-phosphate into L-glutamate 5-semialdehyde and phosphate. The product spontaneously undergoes cyclization to form 1-pyrroline-5-carboxylate.</text>
</comment>
<dbReference type="GO" id="GO:0004350">
    <property type="term" value="F:glutamate-5-semialdehyde dehydrogenase activity"/>
    <property type="evidence" value="ECO:0007669"/>
    <property type="project" value="UniProtKB-UniRule"/>
</dbReference>
<keyword evidence="5 7" id="KW-0560">Oxidoreductase</keyword>
<dbReference type="InterPro" id="IPR016161">
    <property type="entry name" value="Ald_DH/histidinol_DH"/>
</dbReference>
<dbReference type="InterPro" id="IPR016162">
    <property type="entry name" value="Ald_DH_N"/>
</dbReference>
<dbReference type="PANTHER" id="PTHR11063:SF8">
    <property type="entry name" value="DELTA-1-PYRROLINE-5-CARBOXYLATE SYNTHASE"/>
    <property type="match status" value="1"/>
</dbReference>
<protein>
    <recommendedName>
        <fullName evidence="7">Gamma-glutamyl phosphate reductase</fullName>
        <shortName evidence="7">GPR</shortName>
        <ecNumber evidence="7">1.2.1.41</ecNumber>
    </recommendedName>
    <alternativeName>
        <fullName evidence="7">Glutamate-5-semialdehyde dehydrogenase</fullName>
    </alternativeName>
    <alternativeName>
        <fullName evidence="7">Glutamyl-gamma-semialdehyde dehydrogenase</fullName>
        <shortName evidence="7">GSA dehydrogenase</shortName>
    </alternativeName>
</protein>
<evidence type="ECO:0000256" key="7">
    <source>
        <dbReference type="HAMAP-Rule" id="MF_00412"/>
    </source>
</evidence>
<dbReference type="Gene3D" id="3.40.605.10">
    <property type="entry name" value="Aldehyde Dehydrogenase, Chain A, domain 1"/>
    <property type="match status" value="1"/>
</dbReference>
<dbReference type="PIRSF" id="PIRSF000151">
    <property type="entry name" value="GPR"/>
    <property type="match status" value="1"/>
</dbReference>
<dbReference type="HAMAP" id="MF_00412">
    <property type="entry name" value="ProA"/>
    <property type="match status" value="1"/>
</dbReference>
<evidence type="ECO:0000313" key="10">
    <source>
        <dbReference type="EMBL" id="QPM69490.1"/>
    </source>
</evidence>
<sequence length="417" mass="45729">MVEDMKVQAQKAKKAAQLLATVSTQKKNNFLDDLAQRLESEQSRIEQENQRDVKNAVKNNMKPGYIDRLILNEKRIHGMADGLRQVAALADPVGEVISGWKRPNGLLVTKVRVPLGVLAIIYEARPNVTIDSIGLGIKSGNALVLRGSSSTLNSNRLLTLFARESLLQCSLPENSVQLIESTSHDDIAQLLTLREYIDVAIPRGGAGLIHNVVNHSQVPVIETGVGNCHVYVDEEADLSMAERIVVNAKTQRPSVCNAAETLLVHQGIAQVFLPQITSSLKQAGVEIRGCEQARQIIPDLVPATDDDWKIEYLDLIIAVKVVKDLNEAVEHINTYGTHHSESIITENYSNARNFMDKIDSAAVYVNASTRFTDGEQFGLGAEIGISTQKLHARGPMGLQELTTIKYVVYGTGQIRNA</sequence>
<comment type="similarity">
    <text evidence="7">Belongs to the gamma-glutamyl phosphate reductase family.</text>
</comment>
<feature type="domain" description="Aldehyde dehydrogenase" evidence="9">
    <location>
        <begin position="3"/>
        <end position="284"/>
    </location>
</feature>
<reference evidence="10 11" key="1">
    <citation type="journal article" date="2021" name="Nat. Commun.">
        <title>Isolation of a member of the candidate phylum Atribacteria reveals a unique cell membrane structure.</title>
        <authorList>
            <person name="Taiki K."/>
            <person name="Nobu M.K."/>
            <person name="Kusada H."/>
            <person name="Meng X.-Y."/>
            <person name="Hosoki N."/>
            <person name="Uematsu K."/>
            <person name="Yoshioka H."/>
            <person name="Kamagata Y."/>
            <person name="Tamaki H."/>
        </authorList>
    </citation>
    <scope>NUCLEOTIDE SEQUENCE [LARGE SCALE GENOMIC DNA]</scope>
    <source>
        <strain evidence="10 11">RT761</strain>
    </source>
</reference>
<dbReference type="SUPFAM" id="SSF53720">
    <property type="entry name" value="ALDH-like"/>
    <property type="match status" value="1"/>
</dbReference>
<dbReference type="InterPro" id="IPR000965">
    <property type="entry name" value="GPR_dom"/>
</dbReference>
<dbReference type="UniPathway" id="UPA00098">
    <property type="reaction ID" value="UER00360"/>
</dbReference>